<dbReference type="EMBL" id="JAMBOL010000008">
    <property type="protein sequence ID" value="MCM3714551.1"/>
    <property type="molecule type" value="Genomic_DNA"/>
</dbReference>
<gene>
    <name evidence="1" type="ORF">M3202_10665</name>
</gene>
<dbReference type="RefSeq" id="WP_251223324.1">
    <property type="nucleotide sequence ID" value="NZ_JAMBOL010000008.1"/>
</dbReference>
<sequence>MNQHQQTVKKCCESLLEPTCEAALPPIAYRYLRWNELEQFQTKSIEWFSLNAVLLAELETRSLHDVLLTELRRVAQLEDVHRLIPHEKERQAFYQFSNVIPFQKREKGRC</sequence>
<name>A0A9X2DP69_9BACI</name>
<dbReference type="Proteomes" id="UP001139179">
    <property type="component" value="Unassembled WGS sequence"/>
</dbReference>
<comment type="caution">
    <text evidence="1">The sequence shown here is derived from an EMBL/GenBank/DDBJ whole genome shotgun (WGS) entry which is preliminary data.</text>
</comment>
<proteinExistence type="predicted"/>
<evidence type="ECO:0000313" key="2">
    <source>
        <dbReference type="Proteomes" id="UP001139179"/>
    </source>
</evidence>
<accession>A0A9X2DP69</accession>
<evidence type="ECO:0000313" key="1">
    <source>
        <dbReference type="EMBL" id="MCM3714551.1"/>
    </source>
</evidence>
<keyword evidence="2" id="KW-1185">Reference proteome</keyword>
<protein>
    <submittedName>
        <fullName evidence="1">Uncharacterized protein</fullName>
    </submittedName>
</protein>
<organism evidence="1 2">
    <name type="scientific">Halalkalibacter oceani</name>
    <dbReference type="NCBI Taxonomy" id="1653776"/>
    <lineage>
        <taxon>Bacteria</taxon>
        <taxon>Bacillati</taxon>
        <taxon>Bacillota</taxon>
        <taxon>Bacilli</taxon>
        <taxon>Bacillales</taxon>
        <taxon>Bacillaceae</taxon>
        <taxon>Halalkalibacter</taxon>
    </lineage>
</organism>
<reference evidence="1" key="1">
    <citation type="submission" date="2022-05" db="EMBL/GenBank/DDBJ databases">
        <title>Comparative Genomics of Spacecraft Associated Microbes.</title>
        <authorList>
            <person name="Tran M.T."/>
            <person name="Wright A."/>
            <person name="Seuylemezian A."/>
            <person name="Eisen J."/>
            <person name="Coil D."/>
        </authorList>
    </citation>
    <scope>NUCLEOTIDE SEQUENCE</scope>
    <source>
        <strain evidence="1">214.1.1</strain>
    </source>
</reference>
<dbReference type="AlphaFoldDB" id="A0A9X2DP69"/>